<evidence type="ECO:0000256" key="1">
    <source>
        <dbReference type="SAM" id="MobiDB-lite"/>
    </source>
</evidence>
<name>A0A8H6HX33_9AGAR</name>
<feature type="region of interest" description="Disordered" evidence="1">
    <location>
        <begin position="333"/>
        <end position="358"/>
    </location>
</feature>
<feature type="compositionally biased region" description="Low complexity" evidence="1">
    <location>
        <begin position="253"/>
        <end position="265"/>
    </location>
</feature>
<feature type="region of interest" description="Disordered" evidence="1">
    <location>
        <begin position="230"/>
        <end position="269"/>
    </location>
</feature>
<keyword evidence="4" id="KW-1185">Reference proteome</keyword>
<dbReference type="Pfam" id="PF16589">
    <property type="entry name" value="BRCT_2"/>
    <property type="match status" value="1"/>
</dbReference>
<feature type="domain" description="BRCT" evidence="2">
    <location>
        <begin position="1"/>
        <end position="86"/>
    </location>
</feature>
<dbReference type="GO" id="GO:0005634">
    <property type="term" value="C:nucleus"/>
    <property type="evidence" value="ECO:0007669"/>
    <property type="project" value="TreeGrafter"/>
</dbReference>
<evidence type="ECO:0000313" key="4">
    <source>
        <dbReference type="Proteomes" id="UP000521943"/>
    </source>
</evidence>
<evidence type="ECO:0000259" key="2">
    <source>
        <dbReference type="PROSITE" id="PS50172"/>
    </source>
</evidence>
<feature type="domain" description="BRCT" evidence="2">
    <location>
        <begin position="87"/>
        <end position="167"/>
    </location>
</feature>
<feature type="compositionally biased region" description="Polar residues" evidence="1">
    <location>
        <begin position="230"/>
        <end position="245"/>
    </location>
</feature>
<dbReference type="InterPro" id="IPR053036">
    <property type="entry name" value="CellCycle_DNARepair_Reg"/>
</dbReference>
<feature type="region of interest" description="Disordered" evidence="1">
    <location>
        <begin position="184"/>
        <end position="210"/>
    </location>
</feature>
<comment type="caution">
    <text evidence="3">The sequence shown here is derived from an EMBL/GenBank/DDBJ whole genome shotgun (WGS) entry which is preliminary data.</text>
</comment>
<dbReference type="AlphaFoldDB" id="A0A8H6HX33"/>
<dbReference type="InterPro" id="IPR036420">
    <property type="entry name" value="BRCT_dom_sf"/>
</dbReference>
<accession>A0A8H6HX33</accession>
<dbReference type="GO" id="GO:0006302">
    <property type="term" value="P:double-strand break repair"/>
    <property type="evidence" value="ECO:0007669"/>
    <property type="project" value="TreeGrafter"/>
</dbReference>
<gene>
    <name evidence="3" type="ORF">DFP72DRAFT_1170674</name>
</gene>
<dbReference type="Proteomes" id="UP000521943">
    <property type="component" value="Unassembled WGS sequence"/>
</dbReference>
<dbReference type="Gene3D" id="3.40.50.10190">
    <property type="entry name" value="BRCT domain"/>
    <property type="match status" value="2"/>
</dbReference>
<dbReference type="GO" id="GO:0035361">
    <property type="term" value="C:Cul8-RING ubiquitin ligase complex"/>
    <property type="evidence" value="ECO:0007669"/>
    <property type="project" value="TreeGrafter"/>
</dbReference>
<dbReference type="InterPro" id="IPR001357">
    <property type="entry name" value="BRCT_dom"/>
</dbReference>
<sequence>MKLFDSIVFHLSPSLRHETRDLLQHVLLANGAKAAGTLGDATHVITNSNRYEGWEGVGADVAVVTEKWVERSLLLGKLQPPSFYSADPDMIFSGVMATATDLPTQDLEVLSAGILALGGQWRTGLTREITHLFTLSPTGPKYTTALHHQPSTNIAIVLPHWFDDAVRLGLGSLPTKPYEFPDPPVLKNPALQAPASPSAAKAEKEKRAIGETDEVKRSVYETAVRYSYLSTDAGPSSSNSNTVPGTTPGRGAGSSSSPVKGPPSSELQVAPAAGAREVWGGRRILLARNLMLFGGRRDAVAVGIQRAGGVVVRWEGDDEEDEDSVVANTTANATTTPNTTADVSTTNAGNTTTTTTNTNTAATSTARKRSRALLRHRQRLEATAIPSCDIYITRYRSGPAYTSAFRAGKTIGTLAWLYHVQATGVVSRPMDQLLHYPVPERRVEGFGGHVFHSPPSSIIGPDAQQDHRSTARRGRRAYSTDYGQVPTECYNNESDRNDLPIYVSSPLPNV</sequence>
<dbReference type="Pfam" id="PF12738">
    <property type="entry name" value="PTCB-BRCT"/>
    <property type="match status" value="1"/>
</dbReference>
<proteinExistence type="predicted"/>
<dbReference type="CDD" id="cd18436">
    <property type="entry name" value="BRCT_BRC1_like_rpt2"/>
    <property type="match status" value="1"/>
</dbReference>
<feature type="compositionally biased region" description="Basic and acidic residues" evidence="1">
    <location>
        <begin position="201"/>
        <end position="210"/>
    </location>
</feature>
<dbReference type="PROSITE" id="PS50172">
    <property type="entry name" value="BRCT"/>
    <property type="match status" value="2"/>
</dbReference>
<protein>
    <recommendedName>
        <fullName evidence="2">BRCT domain-containing protein</fullName>
    </recommendedName>
</protein>
<dbReference type="PANTHER" id="PTHR47667:SF1">
    <property type="entry name" value="REGULATOR OF TY1 TRANSPOSITION PROTEIN 107"/>
    <property type="match status" value="1"/>
</dbReference>
<dbReference type="GO" id="GO:1990683">
    <property type="term" value="P:DNA double-strand break attachment to nuclear envelope"/>
    <property type="evidence" value="ECO:0007669"/>
    <property type="project" value="TreeGrafter"/>
</dbReference>
<organism evidence="3 4">
    <name type="scientific">Ephemerocybe angulata</name>
    <dbReference type="NCBI Taxonomy" id="980116"/>
    <lineage>
        <taxon>Eukaryota</taxon>
        <taxon>Fungi</taxon>
        <taxon>Dikarya</taxon>
        <taxon>Basidiomycota</taxon>
        <taxon>Agaricomycotina</taxon>
        <taxon>Agaricomycetes</taxon>
        <taxon>Agaricomycetidae</taxon>
        <taxon>Agaricales</taxon>
        <taxon>Agaricineae</taxon>
        <taxon>Psathyrellaceae</taxon>
        <taxon>Ephemerocybe</taxon>
    </lineage>
</organism>
<reference evidence="3 4" key="1">
    <citation type="submission" date="2020-07" db="EMBL/GenBank/DDBJ databases">
        <title>Comparative genomics of pyrophilous fungi reveals a link between fire events and developmental genes.</title>
        <authorList>
            <consortium name="DOE Joint Genome Institute"/>
            <person name="Steindorff A.S."/>
            <person name="Carver A."/>
            <person name="Calhoun S."/>
            <person name="Stillman K."/>
            <person name="Liu H."/>
            <person name="Lipzen A."/>
            <person name="Pangilinan J."/>
            <person name="Labutti K."/>
            <person name="Bruns T.D."/>
            <person name="Grigoriev I.V."/>
        </authorList>
    </citation>
    <scope>NUCLEOTIDE SEQUENCE [LARGE SCALE GENOMIC DNA]</scope>
    <source>
        <strain evidence="3 4">CBS 144469</strain>
    </source>
</reference>
<dbReference type="SUPFAM" id="SSF52113">
    <property type="entry name" value="BRCT domain"/>
    <property type="match status" value="2"/>
</dbReference>
<dbReference type="SMART" id="SM00292">
    <property type="entry name" value="BRCT"/>
    <property type="match status" value="2"/>
</dbReference>
<dbReference type="EMBL" id="JACGCI010000037">
    <property type="protein sequence ID" value="KAF6753937.1"/>
    <property type="molecule type" value="Genomic_DNA"/>
</dbReference>
<feature type="region of interest" description="Disordered" evidence="1">
    <location>
        <begin position="454"/>
        <end position="510"/>
    </location>
</feature>
<evidence type="ECO:0000313" key="3">
    <source>
        <dbReference type="EMBL" id="KAF6753937.1"/>
    </source>
</evidence>
<dbReference type="OrthoDB" id="342264at2759"/>
<dbReference type="PANTHER" id="PTHR47667">
    <property type="entry name" value="REGULATOR OF TY1 TRANSPOSITION PROTEIN 107"/>
    <property type="match status" value="1"/>
</dbReference>